<dbReference type="STRING" id="1095629.A0A0C9XDB3"/>
<dbReference type="HOGENOM" id="CLU_004591_2_0_1"/>
<name>A0A0C9XDB3_9AGAR</name>
<keyword evidence="2" id="KW-1185">Reference proteome</keyword>
<dbReference type="Proteomes" id="UP000054477">
    <property type="component" value="Unassembled WGS sequence"/>
</dbReference>
<organism evidence="1 2">
    <name type="scientific">Laccaria amethystina LaAM-08-1</name>
    <dbReference type="NCBI Taxonomy" id="1095629"/>
    <lineage>
        <taxon>Eukaryota</taxon>
        <taxon>Fungi</taxon>
        <taxon>Dikarya</taxon>
        <taxon>Basidiomycota</taxon>
        <taxon>Agaricomycotina</taxon>
        <taxon>Agaricomycetes</taxon>
        <taxon>Agaricomycetidae</taxon>
        <taxon>Agaricales</taxon>
        <taxon>Agaricineae</taxon>
        <taxon>Hydnangiaceae</taxon>
        <taxon>Laccaria</taxon>
    </lineage>
</organism>
<evidence type="ECO:0000313" key="2">
    <source>
        <dbReference type="Proteomes" id="UP000054477"/>
    </source>
</evidence>
<dbReference type="EMBL" id="KN838745">
    <property type="protein sequence ID" value="KIJ95721.1"/>
    <property type="molecule type" value="Genomic_DNA"/>
</dbReference>
<dbReference type="PANTHER" id="PTHR31912:SF34">
    <property type="entry name" value="NOTOCHORD-RELATED PROTEIN"/>
    <property type="match status" value="1"/>
</dbReference>
<proteinExistence type="predicted"/>
<reference evidence="2" key="2">
    <citation type="submission" date="2015-01" db="EMBL/GenBank/DDBJ databases">
        <title>Evolutionary Origins and Diversification of the Mycorrhizal Mutualists.</title>
        <authorList>
            <consortium name="DOE Joint Genome Institute"/>
            <consortium name="Mycorrhizal Genomics Consortium"/>
            <person name="Kohler A."/>
            <person name="Kuo A."/>
            <person name="Nagy L.G."/>
            <person name="Floudas D."/>
            <person name="Copeland A."/>
            <person name="Barry K.W."/>
            <person name="Cichocki N."/>
            <person name="Veneault-Fourrey C."/>
            <person name="LaButti K."/>
            <person name="Lindquist E.A."/>
            <person name="Lipzen A."/>
            <person name="Lundell T."/>
            <person name="Morin E."/>
            <person name="Murat C."/>
            <person name="Riley R."/>
            <person name="Ohm R."/>
            <person name="Sun H."/>
            <person name="Tunlid A."/>
            <person name="Henrissat B."/>
            <person name="Grigoriev I.V."/>
            <person name="Hibbett D.S."/>
            <person name="Martin F."/>
        </authorList>
    </citation>
    <scope>NUCLEOTIDE SEQUENCE [LARGE SCALE GENOMIC DNA]</scope>
    <source>
        <strain evidence="2">LaAM-08-1</strain>
    </source>
</reference>
<evidence type="ECO:0000313" key="1">
    <source>
        <dbReference type="EMBL" id="KIJ95721.1"/>
    </source>
</evidence>
<reference evidence="1 2" key="1">
    <citation type="submission" date="2014-04" db="EMBL/GenBank/DDBJ databases">
        <authorList>
            <consortium name="DOE Joint Genome Institute"/>
            <person name="Kuo A."/>
            <person name="Kohler A."/>
            <person name="Nagy L.G."/>
            <person name="Floudas D."/>
            <person name="Copeland A."/>
            <person name="Barry K.W."/>
            <person name="Cichocki N."/>
            <person name="Veneault-Fourrey C."/>
            <person name="LaButti K."/>
            <person name="Lindquist E.A."/>
            <person name="Lipzen A."/>
            <person name="Lundell T."/>
            <person name="Morin E."/>
            <person name="Murat C."/>
            <person name="Sun H."/>
            <person name="Tunlid A."/>
            <person name="Henrissat B."/>
            <person name="Grigoriev I.V."/>
            <person name="Hibbett D.S."/>
            <person name="Martin F."/>
            <person name="Nordberg H.P."/>
            <person name="Cantor M.N."/>
            <person name="Hua S.X."/>
        </authorList>
    </citation>
    <scope>NUCLEOTIDE SEQUENCE [LARGE SCALE GENOMIC DNA]</scope>
    <source>
        <strain evidence="1 2">LaAM-08-1</strain>
    </source>
</reference>
<dbReference type="OrthoDB" id="2506088at2759"/>
<sequence>MTKGRKKISLPDFIEASGDGKQIRCKICKSGGWLKKDSLQGHVKSEAHQRSVNAQADMQVIQTAREQAMQLEAAHEESLEFAQLLQSGRPVAATAPRIPKPSAEEQEMWGNYATAEKTFDAGLDPSLAAAEERKGLEKAATDSYLWSAVDNLPNEVQIDNELLLDELEQFDIVNEILQDAHLDSVDVASLVAEDVHCRTSQSKAADAWAPYESKMMFLLDTLDNLPRMRISNSLMNVFLWILREAGARDVPSLHRLREVQASIRKSSGVPTMQHTSPKGNVYSMNDPRTLVAMDWANPSVCNHLRRYPVIPSDGVVSEVYHAQKWRKDVDRNMLSPMYDGGDRHYYIDEVARLKSGEFVIPIRWLEDEKGEVFADAYTITTDTSCRAHVNDSHPILIKAWDLQCNFLDLKDMNMLPTWSDQTLNSGYPTRMPNPDRALAEGDPLYTSWIDLFCDDVSGNRSKNWNKHWNTYMNHRNLPRKLLQQEFHTHFVSSSPVASIPEQFHGIKQAIESTHKKPVKVRHGSSGAQMRFKIYVNSGPGDNPVQSEICGHIGGNGNHPCRKCHAGGSKEFKETDAGYNSLFLPAALRSGRETLADVESQVKLACLGVAQSVQTQQTNSGVKDAYTQHWIDFLIRRARTLKKEHPERTVADIEKELLNWVEEHKADIYNPFLTLEGFDPAADTPVEILHTILLGIVKYLWHGSHTTWSVKQKQTYSVRLQSTNTSGLSIHAIWANYIMQYANSLIGRQLKTIAQVNVFHVYDLVDSTQFLLTKAVGELSALLWVPEIRNMDEYLGDVELAAANVLDLFAMVEPSKMTAKIKLHLLAHLKADILRFGPLLGVATESFECFNAIFRYCSIYSNHLTPSRDIAFQLASQEGLKHRLTGGWWKSANGEWEKPGPSVRNFIHASPTLQALVGWTTTEPLVNGSFTLEPLKRDQNKRISVRKFVPWLLTKGAKAINSSEDAQSEWAHCRYTVARSGDKCQTGSWIFARSPLDARELVTGRIVEILANSKEDRAVVVLDTFQVILSARHDIYGMPMLARRHDETAYIVIPSTGIDFLYNVQHDCPLAKCTASGKQALMQERVESGLFKTFIEHKPVERFVINTHAFHNAHLLRATLPRSIISPICLQEDRYSLHAQCAETFQVAKAH</sequence>
<gene>
    <name evidence="1" type="ORF">K443DRAFT_320271</name>
</gene>
<dbReference type="PANTHER" id="PTHR31912">
    <property type="entry name" value="IP13529P"/>
    <property type="match status" value="1"/>
</dbReference>
<protein>
    <submittedName>
        <fullName evidence="1">Uncharacterized protein</fullName>
    </submittedName>
</protein>
<accession>A0A0C9XDB3</accession>
<dbReference type="AlphaFoldDB" id="A0A0C9XDB3"/>